<feature type="transmembrane region" description="Helical" evidence="1">
    <location>
        <begin position="6"/>
        <end position="28"/>
    </location>
</feature>
<keyword evidence="1" id="KW-1133">Transmembrane helix</keyword>
<feature type="non-terminal residue" evidence="2">
    <location>
        <position position="1"/>
    </location>
</feature>
<evidence type="ECO:0000313" key="3">
    <source>
        <dbReference type="Proteomes" id="UP000229554"/>
    </source>
</evidence>
<sequence length="67" mass="7702">DEFKFHWKYFGFSMLLSAIVGLVSGIIIDNDWRMSLLAGYAGTDFLEGLYRLKFAQFFKLPQTTGTK</sequence>
<name>A0A2M8KS46_9BACT</name>
<evidence type="ECO:0000256" key="1">
    <source>
        <dbReference type="SAM" id="Phobius"/>
    </source>
</evidence>
<comment type="caution">
    <text evidence="2">The sequence shown here is derived from an EMBL/GenBank/DDBJ whole genome shotgun (WGS) entry which is preliminary data.</text>
</comment>
<accession>A0A2M8KS46</accession>
<dbReference type="EMBL" id="PFED01000133">
    <property type="protein sequence ID" value="PJE62747.1"/>
    <property type="molecule type" value="Genomic_DNA"/>
</dbReference>
<organism evidence="2 3">
    <name type="scientific">Candidatus Roizmanbacteria bacterium CG10_big_fil_rev_8_21_14_0_10_39_6</name>
    <dbReference type="NCBI Taxonomy" id="1974853"/>
    <lineage>
        <taxon>Bacteria</taxon>
        <taxon>Candidatus Roizmaniibacteriota</taxon>
    </lineage>
</organism>
<dbReference type="Proteomes" id="UP000229554">
    <property type="component" value="Unassembled WGS sequence"/>
</dbReference>
<protein>
    <submittedName>
        <fullName evidence="2">Uncharacterized protein</fullName>
    </submittedName>
</protein>
<reference evidence="3" key="1">
    <citation type="submission" date="2017-09" db="EMBL/GenBank/DDBJ databases">
        <title>Depth-based differentiation of microbial function through sediment-hosted aquifers and enrichment of novel symbionts in the deep terrestrial subsurface.</title>
        <authorList>
            <person name="Probst A.J."/>
            <person name="Ladd B."/>
            <person name="Jarett J.K."/>
            <person name="Geller-Mcgrath D.E."/>
            <person name="Sieber C.M.K."/>
            <person name="Emerson J.B."/>
            <person name="Anantharaman K."/>
            <person name="Thomas B.C."/>
            <person name="Malmstrom R."/>
            <person name="Stieglmeier M."/>
            <person name="Klingl A."/>
            <person name="Woyke T."/>
            <person name="Ryan C.M."/>
            <person name="Banfield J.F."/>
        </authorList>
    </citation>
    <scope>NUCLEOTIDE SEQUENCE [LARGE SCALE GENOMIC DNA]</scope>
</reference>
<keyword evidence="1" id="KW-0472">Membrane</keyword>
<keyword evidence="1" id="KW-0812">Transmembrane</keyword>
<gene>
    <name evidence="2" type="ORF">COU88_03330</name>
</gene>
<evidence type="ECO:0000313" key="2">
    <source>
        <dbReference type="EMBL" id="PJE62747.1"/>
    </source>
</evidence>
<dbReference type="AlphaFoldDB" id="A0A2M8KS46"/>
<proteinExistence type="predicted"/>